<keyword evidence="5" id="KW-1185">Reference proteome</keyword>
<dbReference type="Gene3D" id="2.40.70.10">
    <property type="entry name" value="Acid Proteases"/>
    <property type="match status" value="1"/>
</dbReference>
<name>A0A9D5D589_9LILI</name>
<evidence type="ECO:0000256" key="1">
    <source>
        <dbReference type="SAM" id="Coils"/>
    </source>
</evidence>
<dbReference type="SUPFAM" id="SSF50630">
    <property type="entry name" value="Acid proteases"/>
    <property type="match status" value="1"/>
</dbReference>
<dbReference type="InterPro" id="IPR021109">
    <property type="entry name" value="Peptidase_aspartic_dom_sf"/>
</dbReference>
<feature type="domain" description="Retrotransposon gag" evidence="3">
    <location>
        <begin position="45"/>
        <end position="138"/>
    </location>
</feature>
<dbReference type="PANTHER" id="PTHR33067">
    <property type="entry name" value="RNA-DIRECTED DNA POLYMERASE-RELATED"/>
    <property type="match status" value="1"/>
</dbReference>
<reference evidence="4" key="2">
    <citation type="journal article" date="2022" name="Hortic Res">
        <title>The genome of Dioscorea zingiberensis sheds light on the biosynthesis, origin and evolution of the medicinally important diosgenin saponins.</title>
        <authorList>
            <person name="Li Y."/>
            <person name="Tan C."/>
            <person name="Li Z."/>
            <person name="Guo J."/>
            <person name="Li S."/>
            <person name="Chen X."/>
            <person name="Wang C."/>
            <person name="Dai X."/>
            <person name="Yang H."/>
            <person name="Song W."/>
            <person name="Hou L."/>
            <person name="Xu J."/>
            <person name="Tong Z."/>
            <person name="Xu A."/>
            <person name="Yuan X."/>
            <person name="Wang W."/>
            <person name="Yang Q."/>
            <person name="Chen L."/>
            <person name="Sun Z."/>
            <person name="Wang K."/>
            <person name="Pan B."/>
            <person name="Chen J."/>
            <person name="Bao Y."/>
            <person name="Liu F."/>
            <person name="Qi X."/>
            <person name="Gang D.R."/>
            <person name="Wen J."/>
            <person name="Li J."/>
        </authorList>
    </citation>
    <scope>NUCLEOTIDE SEQUENCE</scope>
    <source>
        <strain evidence="4">Dzin_1.0</strain>
    </source>
</reference>
<protein>
    <recommendedName>
        <fullName evidence="3">Retrotransposon gag domain-containing protein</fullName>
    </recommendedName>
</protein>
<gene>
    <name evidence="4" type="ORF">J5N97_003777</name>
</gene>
<dbReference type="InterPro" id="IPR005162">
    <property type="entry name" value="Retrotrans_gag_dom"/>
</dbReference>
<dbReference type="CDD" id="cd00303">
    <property type="entry name" value="retropepsin_like"/>
    <property type="match status" value="1"/>
</dbReference>
<accession>A0A9D5D589</accession>
<evidence type="ECO:0000313" key="4">
    <source>
        <dbReference type="EMBL" id="KAJ0985421.1"/>
    </source>
</evidence>
<reference evidence="4" key="1">
    <citation type="submission" date="2021-03" db="EMBL/GenBank/DDBJ databases">
        <authorList>
            <person name="Li Z."/>
            <person name="Yang C."/>
        </authorList>
    </citation>
    <scope>NUCLEOTIDE SEQUENCE</scope>
    <source>
        <strain evidence="4">Dzin_1.0</strain>
        <tissue evidence="4">Leaf</tissue>
    </source>
</reference>
<evidence type="ECO:0000313" key="5">
    <source>
        <dbReference type="Proteomes" id="UP001085076"/>
    </source>
</evidence>
<sequence>MTMIQNTAQFDGRPDEDPHAHIAKFVQICNMFKINGVSDDAIRLRLFPFSLREVAYRWLTSLPSGSIRTWAEMLDKFLGRYFPPSKVAKLRLDISSFKQGPSESFYEAYERYKDLLRRCPQHGLDDFAKVRTFYHGLDDATRHLVDAAAGGSLGNKYPDDAEKIFEDMASNEAHWSTRGKQVKLVGSMNEPNAIDVALAKKLDTLTRKIEALTTGSPSSSSPVSSCNTCGGGHNTTSCPIMSMKNLTMEQVQYLNNNQGQSGGQYRAYAPKWNHPGLAYGNPSGGQYPPGFQHPPKPQERKSSLDEMVLKIVQDNQATIRSLQVTVQNLENQMGKMAKTLSERPHGSLPSNTETNPREQCKAITLMSGKEIESPTGEQQRKNSSGKDALDLLSNRKKLEEVGAVTLNAQCSAVLQHNMPKKLKDPGSFVVPCTLGEGITKKALADSGASINVMPYSLYMKLGLDDPNPTGMTIQLADRSVKRPKGLAEDVLIKINEFVFPADFVLFDVNDNVDVPIILGRPFLATAQALEDHAQGKLALRVGDQEVTFQIPEAMRHTVAQDDTSYSVDDIDLLTSACMEDLLMIDQLHDELNEAEDISEEVRGNSAMPRNGNRAKAEMTKKRRRPIPTVKKCWKRVQQHGVTATSFSSTSPTEPSGMKVKDSSIYARLRECLFGSCFKGKAEGSFKVFEPP</sequence>
<dbReference type="OrthoDB" id="691543at2759"/>
<evidence type="ECO:0000256" key="2">
    <source>
        <dbReference type="SAM" id="MobiDB-lite"/>
    </source>
</evidence>
<dbReference type="Pfam" id="PF13650">
    <property type="entry name" value="Asp_protease_2"/>
    <property type="match status" value="1"/>
</dbReference>
<organism evidence="4 5">
    <name type="scientific">Dioscorea zingiberensis</name>
    <dbReference type="NCBI Taxonomy" id="325984"/>
    <lineage>
        <taxon>Eukaryota</taxon>
        <taxon>Viridiplantae</taxon>
        <taxon>Streptophyta</taxon>
        <taxon>Embryophyta</taxon>
        <taxon>Tracheophyta</taxon>
        <taxon>Spermatophyta</taxon>
        <taxon>Magnoliopsida</taxon>
        <taxon>Liliopsida</taxon>
        <taxon>Dioscoreales</taxon>
        <taxon>Dioscoreaceae</taxon>
        <taxon>Dioscorea</taxon>
    </lineage>
</organism>
<dbReference type="EMBL" id="JAGGNH010000001">
    <property type="protein sequence ID" value="KAJ0985421.1"/>
    <property type="molecule type" value="Genomic_DNA"/>
</dbReference>
<dbReference type="Proteomes" id="UP001085076">
    <property type="component" value="Miscellaneous, Linkage group lg01"/>
</dbReference>
<feature type="region of interest" description="Disordered" evidence="2">
    <location>
        <begin position="598"/>
        <end position="629"/>
    </location>
</feature>
<proteinExistence type="predicted"/>
<keyword evidence="1" id="KW-0175">Coiled coil</keyword>
<dbReference type="AlphaFoldDB" id="A0A9D5D589"/>
<dbReference type="Pfam" id="PF03732">
    <property type="entry name" value="Retrotrans_gag"/>
    <property type="match status" value="1"/>
</dbReference>
<dbReference type="PANTHER" id="PTHR33067:SF35">
    <property type="entry name" value="ASPARTIC PEPTIDASE DDI1-TYPE DOMAIN-CONTAINING PROTEIN"/>
    <property type="match status" value="1"/>
</dbReference>
<feature type="coiled-coil region" evidence="1">
    <location>
        <begin position="312"/>
        <end position="339"/>
    </location>
</feature>
<feature type="compositionally biased region" description="Basic residues" evidence="2">
    <location>
        <begin position="620"/>
        <end position="629"/>
    </location>
</feature>
<comment type="caution">
    <text evidence="4">The sequence shown here is derived from an EMBL/GenBank/DDBJ whole genome shotgun (WGS) entry which is preliminary data.</text>
</comment>
<evidence type="ECO:0000259" key="3">
    <source>
        <dbReference type="Pfam" id="PF03732"/>
    </source>
</evidence>